<keyword evidence="2" id="KW-0186">Copper</keyword>
<dbReference type="EMBL" id="BAAANK010000003">
    <property type="protein sequence ID" value="GAA1831228.1"/>
    <property type="molecule type" value="Genomic_DNA"/>
</dbReference>
<evidence type="ECO:0000313" key="6">
    <source>
        <dbReference type="EMBL" id="GAA1831228.1"/>
    </source>
</evidence>
<feature type="domain" description="CopC" evidence="5">
    <location>
        <begin position="43"/>
        <end position="136"/>
    </location>
</feature>
<dbReference type="Proteomes" id="UP001501746">
    <property type="component" value="Unassembled WGS sequence"/>
</dbReference>
<dbReference type="SUPFAM" id="SSF81296">
    <property type="entry name" value="E set domains"/>
    <property type="match status" value="1"/>
</dbReference>
<proteinExistence type="predicted"/>
<feature type="region of interest" description="Disordered" evidence="3">
    <location>
        <begin position="153"/>
        <end position="181"/>
    </location>
</feature>
<keyword evidence="4" id="KW-0812">Transmembrane</keyword>
<reference evidence="6 7" key="1">
    <citation type="journal article" date="2019" name="Int. J. Syst. Evol. Microbiol.">
        <title>The Global Catalogue of Microorganisms (GCM) 10K type strain sequencing project: providing services to taxonomists for standard genome sequencing and annotation.</title>
        <authorList>
            <consortium name="The Broad Institute Genomics Platform"/>
            <consortium name="The Broad Institute Genome Sequencing Center for Infectious Disease"/>
            <person name="Wu L."/>
            <person name="Ma J."/>
        </authorList>
    </citation>
    <scope>NUCLEOTIDE SEQUENCE [LARGE SCALE GENOMIC DNA]</scope>
    <source>
        <strain evidence="6 7">JCM 14323</strain>
    </source>
</reference>
<feature type="compositionally biased region" description="Low complexity" evidence="3">
    <location>
        <begin position="153"/>
        <end position="166"/>
    </location>
</feature>
<evidence type="ECO:0000256" key="3">
    <source>
        <dbReference type="SAM" id="MobiDB-lite"/>
    </source>
</evidence>
<feature type="transmembrane region" description="Helical" evidence="4">
    <location>
        <begin position="190"/>
        <end position="211"/>
    </location>
</feature>
<evidence type="ECO:0000313" key="7">
    <source>
        <dbReference type="Proteomes" id="UP001501746"/>
    </source>
</evidence>
<accession>A0ABN2ML86</accession>
<keyword evidence="7" id="KW-1185">Reference proteome</keyword>
<organism evidence="6 7">
    <name type="scientific">Agromyces salentinus</name>
    <dbReference type="NCBI Taxonomy" id="269421"/>
    <lineage>
        <taxon>Bacteria</taxon>
        <taxon>Bacillati</taxon>
        <taxon>Actinomycetota</taxon>
        <taxon>Actinomycetes</taxon>
        <taxon>Micrococcales</taxon>
        <taxon>Microbacteriaceae</taxon>
        <taxon>Agromyces</taxon>
    </lineage>
</organism>
<dbReference type="Pfam" id="PF04234">
    <property type="entry name" value="CopC"/>
    <property type="match status" value="1"/>
</dbReference>
<evidence type="ECO:0000259" key="5">
    <source>
        <dbReference type="Pfam" id="PF04234"/>
    </source>
</evidence>
<evidence type="ECO:0000256" key="4">
    <source>
        <dbReference type="SAM" id="Phobius"/>
    </source>
</evidence>
<dbReference type="Gene3D" id="2.60.40.1220">
    <property type="match status" value="1"/>
</dbReference>
<evidence type="ECO:0000256" key="1">
    <source>
        <dbReference type="ARBA" id="ARBA00022729"/>
    </source>
</evidence>
<gene>
    <name evidence="6" type="ORF">GCM10009750_14020</name>
</gene>
<keyword evidence="4" id="KW-0472">Membrane</keyword>
<protein>
    <recommendedName>
        <fullName evidence="5">CopC domain-containing protein</fullName>
    </recommendedName>
</protein>
<keyword evidence="1" id="KW-0732">Signal</keyword>
<name>A0ABN2ML86_9MICO</name>
<comment type="caution">
    <text evidence="6">The sequence shown here is derived from an EMBL/GenBank/DDBJ whole genome shotgun (WGS) entry which is preliminary data.</text>
</comment>
<dbReference type="RefSeq" id="WP_157427537.1">
    <property type="nucleotide sequence ID" value="NZ_BAAANK010000003.1"/>
</dbReference>
<dbReference type="InterPro" id="IPR014756">
    <property type="entry name" value="Ig_E-set"/>
</dbReference>
<keyword evidence="4" id="KW-1133">Transmembrane helix</keyword>
<evidence type="ECO:0000256" key="2">
    <source>
        <dbReference type="ARBA" id="ARBA00023008"/>
    </source>
</evidence>
<sequence>MRAQRPARSGASGRRVRGILGAAAVVAASALLVSVPAISASAHNSVISTTPAEGEVVTQQPGQVSLVTNDDLLDLGTGAAMLVRGPDGLYYGDGCAVIDGASAAAAVDLGEPGTYTVTWQVVSTDGHPISGEWAFDWQPADGVALGTGTDAPACGGDAAPATEPDGGTAGDAGDEGGAETDAAASVPTDLLWLGGGVLVAVAAGVVTWLAVRRRA</sequence>
<dbReference type="InterPro" id="IPR014755">
    <property type="entry name" value="Cu-Rt/internalin_Ig-like"/>
</dbReference>
<dbReference type="InterPro" id="IPR007348">
    <property type="entry name" value="CopC_dom"/>
</dbReference>